<organism evidence="1 2">
    <name type="scientific">Acropora cervicornis</name>
    <name type="common">Staghorn coral</name>
    <dbReference type="NCBI Taxonomy" id="6130"/>
    <lineage>
        <taxon>Eukaryota</taxon>
        <taxon>Metazoa</taxon>
        <taxon>Cnidaria</taxon>
        <taxon>Anthozoa</taxon>
        <taxon>Hexacorallia</taxon>
        <taxon>Scleractinia</taxon>
        <taxon>Astrocoeniina</taxon>
        <taxon>Acroporidae</taxon>
        <taxon>Acropora</taxon>
    </lineage>
</organism>
<accession>A0AAD9UXQ7</accession>
<dbReference type="EMBL" id="JARQWQ010000077">
    <property type="protein sequence ID" value="KAK2553460.1"/>
    <property type="molecule type" value="Genomic_DNA"/>
</dbReference>
<keyword evidence="2" id="KW-1185">Reference proteome</keyword>
<evidence type="ECO:0000313" key="1">
    <source>
        <dbReference type="EMBL" id="KAK2553460.1"/>
    </source>
</evidence>
<reference evidence="1" key="2">
    <citation type="journal article" date="2023" name="Science">
        <title>Genomic signatures of disease resistance in endangered staghorn corals.</title>
        <authorList>
            <person name="Vollmer S.V."/>
            <person name="Selwyn J.D."/>
            <person name="Despard B.A."/>
            <person name="Roesel C.L."/>
        </authorList>
    </citation>
    <scope>NUCLEOTIDE SEQUENCE</scope>
    <source>
        <strain evidence="1">K2</strain>
    </source>
</reference>
<evidence type="ECO:0000313" key="2">
    <source>
        <dbReference type="Proteomes" id="UP001249851"/>
    </source>
</evidence>
<proteinExistence type="predicted"/>
<dbReference type="AlphaFoldDB" id="A0AAD9UXQ7"/>
<sequence>MKSISHDACWGERTKRDIQLALHSGRPCVLSMLNRTEIKIMVSLELFPIGSSFLLTKFIPFISFNKLHNNLDFDLPYISEGDQA</sequence>
<dbReference type="Proteomes" id="UP001249851">
    <property type="component" value="Unassembled WGS sequence"/>
</dbReference>
<protein>
    <submittedName>
        <fullName evidence="1">Uncharacterized protein</fullName>
    </submittedName>
</protein>
<gene>
    <name evidence="1" type="ORF">P5673_025219</name>
</gene>
<comment type="caution">
    <text evidence="1">The sequence shown here is derived from an EMBL/GenBank/DDBJ whole genome shotgun (WGS) entry which is preliminary data.</text>
</comment>
<reference evidence="1" key="1">
    <citation type="journal article" date="2023" name="G3 (Bethesda)">
        <title>Whole genome assembly and annotation of the endangered Caribbean coral Acropora cervicornis.</title>
        <authorList>
            <person name="Selwyn J.D."/>
            <person name="Vollmer S.V."/>
        </authorList>
    </citation>
    <scope>NUCLEOTIDE SEQUENCE</scope>
    <source>
        <strain evidence="1">K2</strain>
    </source>
</reference>
<name>A0AAD9UXQ7_ACRCE</name>